<dbReference type="InterPro" id="IPR023213">
    <property type="entry name" value="CAT-like_dom_sf"/>
</dbReference>
<keyword evidence="3" id="KW-1185">Reference proteome</keyword>
<evidence type="ECO:0000313" key="2">
    <source>
        <dbReference type="EMBL" id="MBL0743064.1"/>
    </source>
</evidence>
<sequence length="628" mass="70446">MSVTDLLLRCRESQVVVRCVDNNLNVTALGGKVPETLLADLRARKFEIVAYLNAGSHNDDFQNIPLAAKQEYYDVSPAQRRMWLWHQLAEAPVAYNMPASYRIRGLDVNALAAAFADLAARHEILRTTFHRVGDAVKQKIHSVAEVNFSVCVEDFRECPDREQKAKAIAQEESLTVFDLATGPLFKVKVLRMDGETVILLMTTHHIVSDGWSNKVLYSELMRRYAAHVANETRTWTPLKIQYKDYVAWKNNQLLSGQGAEKAYWLQKLRGNIPVLSLPGMKTRPGIQTFRGDAIDYVVPKNIMLGLKRIAREEQASLFMTILAGIITVLYTHTGQTDVIVGTPTAGRDHADLEDQVGLYTSMLPLRTRFRHDDSFAQLVHRVKATALEAFEHQRYPLDKLVEALPLARDTTRSPVFDVIVALQNIDLNAPAGFANALSAQPASEVTIQPYECKRNTSKFDLAFTFYEKEYGLSLSLQYNTDVYDYAYVNLVWWHFLKILEFVVADSTVRLNALHVVSDHDREFAMTTRHATQAETAKPVQSDAVFTAPRNQLEAMLAQVWQDILNTAGMSIHDNIFLLGATSMEVVAAADIIQKSTGVVFHARTAYCCPTIATIAGFLQQQLPAVARS</sequence>
<accession>A0ABS1KUG8</accession>
<dbReference type="SUPFAM" id="SSF52777">
    <property type="entry name" value="CoA-dependent acyltransferases"/>
    <property type="match status" value="2"/>
</dbReference>
<feature type="domain" description="Carrier" evidence="1">
    <location>
        <begin position="547"/>
        <end position="622"/>
    </location>
</feature>
<dbReference type="Gene3D" id="3.30.559.10">
    <property type="entry name" value="Chloramphenicol acetyltransferase-like domain"/>
    <property type="match status" value="1"/>
</dbReference>
<evidence type="ECO:0000313" key="3">
    <source>
        <dbReference type="Proteomes" id="UP000613030"/>
    </source>
</evidence>
<gene>
    <name evidence="2" type="ORF">JI741_17675</name>
</gene>
<protein>
    <recommendedName>
        <fullName evidence="1">Carrier domain-containing protein</fullName>
    </recommendedName>
</protein>
<dbReference type="PROSITE" id="PS50075">
    <property type="entry name" value="CARRIER"/>
    <property type="match status" value="1"/>
</dbReference>
<organism evidence="2 3">
    <name type="scientific">Chryseolinea lacunae</name>
    <dbReference type="NCBI Taxonomy" id="2801331"/>
    <lineage>
        <taxon>Bacteria</taxon>
        <taxon>Pseudomonadati</taxon>
        <taxon>Bacteroidota</taxon>
        <taxon>Cytophagia</taxon>
        <taxon>Cytophagales</taxon>
        <taxon>Fulvivirgaceae</taxon>
        <taxon>Chryseolinea</taxon>
    </lineage>
</organism>
<dbReference type="Pfam" id="PF00668">
    <property type="entry name" value="Condensation"/>
    <property type="match status" value="1"/>
</dbReference>
<reference evidence="2 3" key="1">
    <citation type="submission" date="2021-01" db="EMBL/GenBank/DDBJ databases">
        <title>Chryseolinea sp. Jin1 Genome sequencing and assembly.</title>
        <authorList>
            <person name="Kim I."/>
        </authorList>
    </citation>
    <scope>NUCLEOTIDE SEQUENCE [LARGE SCALE GENOMIC DNA]</scope>
    <source>
        <strain evidence="2 3">Jin1</strain>
    </source>
</reference>
<evidence type="ECO:0000259" key="1">
    <source>
        <dbReference type="PROSITE" id="PS50075"/>
    </source>
</evidence>
<dbReference type="EMBL" id="JAERRB010000005">
    <property type="protein sequence ID" value="MBL0743064.1"/>
    <property type="molecule type" value="Genomic_DNA"/>
</dbReference>
<dbReference type="RefSeq" id="WP_202011958.1">
    <property type="nucleotide sequence ID" value="NZ_JAERRB010000005.1"/>
</dbReference>
<proteinExistence type="predicted"/>
<dbReference type="PANTHER" id="PTHR45527:SF1">
    <property type="entry name" value="FATTY ACID SYNTHASE"/>
    <property type="match status" value="1"/>
</dbReference>
<dbReference type="Gene3D" id="3.30.559.30">
    <property type="entry name" value="Nonribosomal peptide synthetase, condensation domain"/>
    <property type="match status" value="1"/>
</dbReference>
<dbReference type="Gene3D" id="1.10.1200.10">
    <property type="entry name" value="ACP-like"/>
    <property type="match status" value="1"/>
</dbReference>
<dbReference type="PANTHER" id="PTHR45527">
    <property type="entry name" value="NONRIBOSOMAL PEPTIDE SYNTHETASE"/>
    <property type="match status" value="1"/>
</dbReference>
<dbReference type="InterPro" id="IPR036736">
    <property type="entry name" value="ACP-like_sf"/>
</dbReference>
<dbReference type="Proteomes" id="UP000613030">
    <property type="component" value="Unassembled WGS sequence"/>
</dbReference>
<dbReference type="Pfam" id="PF00550">
    <property type="entry name" value="PP-binding"/>
    <property type="match status" value="1"/>
</dbReference>
<name>A0ABS1KUG8_9BACT</name>
<dbReference type="CDD" id="cd19531">
    <property type="entry name" value="LCL_NRPS-like"/>
    <property type="match status" value="1"/>
</dbReference>
<dbReference type="InterPro" id="IPR009081">
    <property type="entry name" value="PP-bd_ACP"/>
</dbReference>
<dbReference type="SUPFAM" id="SSF47336">
    <property type="entry name" value="ACP-like"/>
    <property type="match status" value="1"/>
</dbReference>
<dbReference type="InterPro" id="IPR001242">
    <property type="entry name" value="Condensation_dom"/>
</dbReference>
<comment type="caution">
    <text evidence="2">The sequence shown here is derived from an EMBL/GenBank/DDBJ whole genome shotgun (WGS) entry which is preliminary data.</text>
</comment>